<dbReference type="Proteomes" id="UP000235945">
    <property type="component" value="Unassembled WGS sequence"/>
</dbReference>
<comment type="caution">
    <text evidence="3">The sequence shown here is derived from an EMBL/GenBank/DDBJ whole genome shotgun (WGS) entry which is preliminary data.</text>
</comment>
<dbReference type="InterPro" id="IPR032708">
    <property type="entry name" value="McjB_C"/>
</dbReference>
<dbReference type="InterPro" id="IPR053521">
    <property type="entry name" value="McjB-like"/>
</dbReference>
<sequence>MSQSVTLHRPEHVPWRRRLKARLAVAAARPLLGLAPARLRRLCAFLRRGAAPAGYEQALAARTAVVAVSVRCAGQGCLQRSLATAVLCRLEGAWPTWCAGVRTRPFRGHAWVEADGRPVGEPYPPGYFVPMVKVPPLERQRSGEHPGPG</sequence>
<dbReference type="Proteomes" id="UP000528608">
    <property type="component" value="Unassembled WGS sequence"/>
</dbReference>
<keyword evidence="4" id="KW-1185">Reference proteome</keyword>
<name>A0A2N8P0R9_STREU</name>
<dbReference type="AlphaFoldDB" id="A0A2N8P0R9"/>
<evidence type="ECO:0000259" key="1">
    <source>
        <dbReference type="Pfam" id="PF13471"/>
    </source>
</evidence>
<evidence type="ECO:0000313" key="4">
    <source>
        <dbReference type="Proteomes" id="UP000235945"/>
    </source>
</evidence>
<organism evidence="3 4">
    <name type="scientific">Streptomyces eurocidicus</name>
    <name type="common">Streptoverticillium eurocidicus</name>
    <dbReference type="NCBI Taxonomy" id="66423"/>
    <lineage>
        <taxon>Bacteria</taxon>
        <taxon>Bacillati</taxon>
        <taxon>Actinomycetota</taxon>
        <taxon>Actinomycetes</taxon>
        <taxon>Kitasatosporales</taxon>
        <taxon>Streptomycetaceae</taxon>
        <taxon>Streptomyces</taxon>
    </lineage>
</organism>
<gene>
    <name evidence="3" type="ORF">AF335_08670</name>
    <name evidence="2" type="ORF">FHS36_005576</name>
</gene>
<evidence type="ECO:0000313" key="2">
    <source>
        <dbReference type="EMBL" id="MBB5122105.1"/>
    </source>
</evidence>
<dbReference type="NCBIfam" id="NF033537">
    <property type="entry name" value="lasso_biosyn_B2"/>
    <property type="match status" value="1"/>
</dbReference>
<evidence type="ECO:0000313" key="5">
    <source>
        <dbReference type="Proteomes" id="UP000528608"/>
    </source>
</evidence>
<feature type="domain" description="Microcin J25-processing protein McjB C-terminal" evidence="1">
    <location>
        <begin position="23"/>
        <end position="132"/>
    </location>
</feature>
<dbReference type="EMBL" id="LGUI01000002">
    <property type="protein sequence ID" value="PNE34611.1"/>
    <property type="molecule type" value="Genomic_DNA"/>
</dbReference>
<protein>
    <recommendedName>
        <fullName evidence="1">Microcin J25-processing protein McjB C-terminal domain-containing protein</fullName>
    </recommendedName>
</protein>
<reference evidence="4" key="1">
    <citation type="submission" date="2015-07" db="EMBL/GenBank/DDBJ databases">
        <authorList>
            <person name="Graham D.E."/>
            <person name="Giannone R.J."/>
            <person name="Gulvik C.A."/>
            <person name="Hettich R.L."/>
            <person name="Klingeman D.M."/>
            <person name="Mahan K.M."/>
            <person name="Parry R.J."/>
            <person name="Spain J.C."/>
        </authorList>
    </citation>
    <scope>NUCLEOTIDE SEQUENCE [LARGE SCALE GENOMIC DNA]</scope>
    <source>
        <strain evidence="4">ATCC 27428</strain>
    </source>
</reference>
<reference evidence="3" key="2">
    <citation type="submission" date="2015-07" db="EMBL/GenBank/DDBJ databases">
        <authorList>
            <person name="Noorani M."/>
        </authorList>
    </citation>
    <scope>NUCLEOTIDE SEQUENCE [LARGE SCALE GENOMIC DNA]</scope>
    <source>
        <strain evidence="3">ATCC 27428</strain>
    </source>
</reference>
<dbReference type="RefSeq" id="WP_102917696.1">
    <property type="nucleotide sequence ID" value="NZ_JACHJF010000023.1"/>
</dbReference>
<dbReference type="Pfam" id="PF13471">
    <property type="entry name" value="Transglut_core3"/>
    <property type="match status" value="1"/>
</dbReference>
<dbReference type="EMBL" id="JACHJF010000023">
    <property type="protein sequence ID" value="MBB5122105.1"/>
    <property type="molecule type" value="Genomic_DNA"/>
</dbReference>
<reference evidence="2 5" key="3">
    <citation type="submission" date="2020-08" db="EMBL/GenBank/DDBJ databases">
        <title>Genomic Encyclopedia of Type Strains, Phase III (KMG-III): the genomes of soil and plant-associated and newly described type strains.</title>
        <authorList>
            <person name="Whitman W."/>
        </authorList>
    </citation>
    <scope>NUCLEOTIDE SEQUENCE [LARGE SCALE GENOMIC DNA]</scope>
    <source>
        <strain evidence="2 5">CECT 3259</strain>
    </source>
</reference>
<evidence type="ECO:0000313" key="3">
    <source>
        <dbReference type="EMBL" id="PNE34611.1"/>
    </source>
</evidence>
<proteinExistence type="predicted"/>
<accession>A0A2N8P0R9</accession>
<dbReference type="OrthoDB" id="583768at2"/>